<evidence type="ECO:0000256" key="3">
    <source>
        <dbReference type="ARBA" id="ARBA00022777"/>
    </source>
</evidence>
<evidence type="ECO:0000259" key="8">
    <source>
        <dbReference type="Pfam" id="PF00370"/>
    </source>
</evidence>
<dbReference type="AlphaFoldDB" id="A0A4V2KTK4"/>
<keyword evidence="5" id="KW-0054">Arabinose catabolism</keyword>
<keyword evidence="4" id="KW-0067">ATP-binding</keyword>
<evidence type="ECO:0000259" key="9">
    <source>
        <dbReference type="Pfam" id="PF02782"/>
    </source>
</evidence>
<dbReference type="Pfam" id="PF02782">
    <property type="entry name" value="FGGY_C"/>
    <property type="match status" value="1"/>
</dbReference>
<dbReference type="Proteomes" id="UP000292781">
    <property type="component" value="Unassembled WGS sequence"/>
</dbReference>
<feature type="domain" description="Carbohydrate kinase FGGY C-terminal" evidence="9">
    <location>
        <begin position="262"/>
        <end position="446"/>
    </location>
</feature>
<dbReference type="CDD" id="cd07781">
    <property type="entry name" value="ASKHA_NBD_FGGY_L-RBK"/>
    <property type="match status" value="1"/>
</dbReference>
<dbReference type="GO" id="GO:0005737">
    <property type="term" value="C:cytoplasm"/>
    <property type="evidence" value="ECO:0007669"/>
    <property type="project" value="TreeGrafter"/>
</dbReference>
<keyword evidence="1 7" id="KW-0808">Transferase</keyword>
<dbReference type="InterPro" id="IPR005929">
    <property type="entry name" value="Ribulokinase"/>
</dbReference>
<dbReference type="PANTHER" id="PTHR43435:SF4">
    <property type="entry name" value="FGGY CARBOHYDRATE KINASE DOMAIN-CONTAINING PROTEIN"/>
    <property type="match status" value="1"/>
</dbReference>
<dbReference type="Pfam" id="PF00370">
    <property type="entry name" value="FGGY_N"/>
    <property type="match status" value="1"/>
</dbReference>
<dbReference type="Gene3D" id="3.30.420.40">
    <property type="match status" value="2"/>
</dbReference>
<keyword evidence="6" id="KW-0119">Carbohydrate metabolism</keyword>
<evidence type="ECO:0000256" key="2">
    <source>
        <dbReference type="ARBA" id="ARBA00022741"/>
    </source>
</evidence>
<dbReference type="PIRSF" id="PIRSF000538">
    <property type="entry name" value="GlpK"/>
    <property type="match status" value="1"/>
</dbReference>
<evidence type="ECO:0000313" key="10">
    <source>
        <dbReference type="EMBL" id="TBW37624.1"/>
    </source>
</evidence>
<dbReference type="PROSITE" id="PS00445">
    <property type="entry name" value="FGGY_KINASES_2"/>
    <property type="match status" value="1"/>
</dbReference>
<name>A0A4V2KTK4_9HYPH</name>
<dbReference type="OrthoDB" id="9805576at2"/>
<protein>
    <submittedName>
        <fullName evidence="10">Carbohydrate kinase</fullName>
    </submittedName>
</protein>
<dbReference type="InterPro" id="IPR018485">
    <property type="entry name" value="FGGY_C"/>
</dbReference>
<accession>A0A4V2KTK4</accession>
<keyword evidence="11" id="KW-1185">Reference proteome</keyword>
<dbReference type="EMBL" id="SJFN01000014">
    <property type="protein sequence ID" value="TBW37624.1"/>
    <property type="molecule type" value="Genomic_DNA"/>
</dbReference>
<evidence type="ECO:0000256" key="4">
    <source>
        <dbReference type="ARBA" id="ARBA00022840"/>
    </source>
</evidence>
<dbReference type="InterPro" id="IPR000577">
    <property type="entry name" value="Carb_kinase_FGGY"/>
</dbReference>
<dbReference type="InterPro" id="IPR018483">
    <property type="entry name" value="Carb_kinase_FGGY_CS"/>
</dbReference>
<dbReference type="RefSeq" id="WP_131309539.1">
    <property type="nucleotide sequence ID" value="NZ_SJFN01000014.1"/>
</dbReference>
<sequence>MSLVIGVDGGTESLRARVFDLSGRCLGTAASPYETRFSAGARAEQDPDDWWRAIGVAVRGAVADAGVAPTEIAAMSLATTCCSVVVLDAAGRALRPAIIWMDVRASAEADAVLATGDEALAVNGAGHGPVSAEWMIPKALWLARNELEVFARAVTVCEYQDFLNLHLTGRRVASLDNASIRWHWSSRRPGGAPLGLLEKLGLSALAVKWPAEVLAPGAPIGPLTAAAAAHLGLPQTVQVVQGGADALIGMIGLGVAQPGQLALITGSSHLQFGVADRPVSIAGLWGAYPDAVYPGRFVIEGGQTSTGSILAWLGRLSGGTLDYAALEPLAAALEPGSDGLFVLDHFQGNRTPHTDPLSRGAIVGLTLAHGLPHLMRAVMEGIAFGTRAILDRMAEAGFTSRELVVGGGATQSNLWLQIHADVAGLPVVVPESTAAPALGCAVLAGVGIGAFATIDDGIAAMVRPGRRIEPRPREVALYDALHRRWLGLYPALKPFRPS</sequence>
<organism evidence="10 11">
    <name type="scientific">Siculibacillus lacustris</name>
    <dbReference type="NCBI Taxonomy" id="1549641"/>
    <lineage>
        <taxon>Bacteria</taxon>
        <taxon>Pseudomonadati</taxon>
        <taxon>Pseudomonadota</taxon>
        <taxon>Alphaproteobacteria</taxon>
        <taxon>Hyphomicrobiales</taxon>
        <taxon>Ancalomicrobiaceae</taxon>
        <taxon>Siculibacillus</taxon>
    </lineage>
</organism>
<keyword evidence="2" id="KW-0547">Nucleotide-binding</keyword>
<evidence type="ECO:0000256" key="7">
    <source>
        <dbReference type="RuleBase" id="RU003733"/>
    </source>
</evidence>
<proteinExistence type="inferred from homology"/>
<evidence type="ECO:0000313" key="11">
    <source>
        <dbReference type="Proteomes" id="UP000292781"/>
    </source>
</evidence>
<dbReference type="GO" id="GO:0005524">
    <property type="term" value="F:ATP binding"/>
    <property type="evidence" value="ECO:0007669"/>
    <property type="project" value="UniProtKB-KW"/>
</dbReference>
<dbReference type="GO" id="GO:0008741">
    <property type="term" value="F:ribulokinase activity"/>
    <property type="evidence" value="ECO:0007669"/>
    <property type="project" value="InterPro"/>
</dbReference>
<dbReference type="SUPFAM" id="SSF53067">
    <property type="entry name" value="Actin-like ATPase domain"/>
    <property type="match status" value="2"/>
</dbReference>
<dbReference type="InterPro" id="IPR043129">
    <property type="entry name" value="ATPase_NBD"/>
</dbReference>
<dbReference type="PANTHER" id="PTHR43435">
    <property type="entry name" value="RIBULOKINASE"/>
    <property type="match status" value="1"/>
</dbReference>
<evidence type="ECO:0000256" key="6">
    <source>
        <dbReference type="ARBA" id="ARBA00023277"/>
    </source>
</evidence>
<evidence type="ECO:0000256" key="5">
    <source>
        <dbReference type="ARBA" id="ARBA00022935"/>
    </source>
</evidence>
<comment type="caution">
    <text evidence="10">The sequence shown here is derived from an EMBL/GenBank/DDBJ whole genome shotgun (WGS) entry which is preliminary data.</text>
</comment>
<reference evidence="10 11" key="1">
    <citation type="submission" date="2019-02" db="EMBL/GenBank/DDBJ databases">
        <title>Siculibacillus lacustris gen. nov., sp. nov., a new rosette-forming bacterium isolated from a freshwater crater lake (Lake St. Ana, Romania).</title>
        <authorList>
            <person name="Felfoldi T."/>
            <person name="Marton Z."/>
            <person name="Szabo A."/>
            <person name="Mentes A."/>
            <person name="Boka K."/>
            <person name="Marialigeti K."/>
            <person name="Mathe I."/>
            <person name="Koncz M."/>
            <person name="Schumann P."/>
            <person name="Toth E."/>
        </authorList>
    </citation>
    <scope>NUCLEOTIDE SEQUENCE [LARGE SCALE GENOMIC DNA]</scope>
    <source>
        <strain evidence="10 11">SA-279</strain>
    </source>
</reference>
<comment type="similarity">
    <text evidence="7">Belongs to the FGGY kinase family.</text>
</comment>
<evidence type="ECO:0000256" key="1">
    <source>
        <dbReference type="ARBA" id="ARBA00022679"/>
    </source>
</evidence>
<dbReference type="GO" id="GO:0019569">
    <property type="term" value="P:L-arabinose catabolic process to D-xylulose 5-phosphate"/>
    <property type="evidence" value="ECO:0007669"/>
    <property type="project" value="InterPro"/>
</dbReference>
<dbReference type="InterPro" id="IPR018484">
    <property type="entry name" value="FGGY_N"/>
</dbReference>
<dbReference type="GO" id="GO:0019150">
    <property type="term" value="F:D-ribulokinase activity"/>
    <property type="evidence" value="ECO:0007669"/>
    <property type="project" value="TreeGrafter"/>
</dbReference>
<gene>
    <name evidence="10" type="ORF">EYW49_10985</name>
</gene>
<keyword evidence="3 7" id="KW-0418">Kinase</keyword>
<feature type="domain" description="Carbohydrate kinase FGGY N-terminal" evidence="8">
    <location>
        <begin position="4"/>
        <end position="252"/>
    </location>
</feature>